<dbReference type="STRING" id="1291379.TPE_1822"/>
<accession>S6A4B3</accession>
<evidence type="ECO:0000256" key="9">
    <source>
        <dbReference type="RuleBase" id="RU363064"/>
    </source>
</evidence>
<dbReference type="HOGENOM" id="CLU_024867_0_1_12"/>
<feature type="transmembrane region" description="Helical" evidence="9">
    <location>
        <begin position="15"/>
        <end position="33"/>
    </location>
</feature>
<dbReference type="FunFam" id="1.20.1740.10:FF:000004">
    <property type="entry name" value="Sodium:alanine symporter family protein"/>
    <property type="match status" value="1"/>
</dbReference>
<feature type="transmembrane region" description="Helical" evidence="9">
    <location>
        <begin position="239"/>
        <end position="262"/>
    </location>
</feature>
<dbReference type="RefSeq" id="WP_020965594.1">
    <property type="nucleotide sequence ID" value="NC_022097.1"/>
</dbReference>
<feature type="transmembrane region" description="Helical" evidence="9">
    <location>
        <begin position="147"/>
        <end position="167"/>
    </location>
</feature>
<dbReference type="InterPro" id="IPR001463">
    <property type="entry name" value="Na/Ala_symport"/>
</dbReference>
<evidence type="ECO:0000256" key="8">
    <source>
        <dbReference type="ARBA" id="ARBA00023136"/>
    </source>
</evidence>
<feature type="transmembrane region" description="Helical" evidence="9">
    <location>
        <begin position="359"/>
        <end position="380"/>
    </location>
</feature>
<evidence type="ECO:0000313" key="11">
    <source>
        <dbReference type="Proteomes" id="UP000015620"/>
    </source>
</evidence>
<evidence type="ECO:0000256" key="5">
    <source>
        <dbReference type="ARBA" id="ARBA00022692"/>
    </source>
</evidence>
<dbReference type="Gene3D" id="1.20.1740.10">
    <property type="entry name" value="Amino acid/polyamine transporter I"/>
    <property type="match status" value="1"/>
</dbReference>
<dbReference type="GO" id="GO:0005283">
    <property type="term" value="F:amino acid:sodium symporter activity"/>
    <property type="evidence" value="ECO:0007669"/>
    <property type="project" value="InterPro"/>
</dbReference>
<dbReference type="GeneID" id="301090320"/>
<evidence type="ECO:0000256" key="4">
    <source>
        <dbReference type="ARBA" id="ARBA00022475"/>
    </source>
</evidence>
<dbReference type="PATRIC" id="fig|1291379.3.peg.1796"/>
<dbReference type="GO" id="GO:0005886">
    <property type="term" value="C:plasma membrane"/>
    <property type="evidence" value="ECO:0007669"/>
    <property type="project" value="UniProtKB-SubCell"/>
</dbReference>
<feature type="transmembrane region" description="Helical" evidence="9">
    <location>
        <begin position="99"/>
        <end position="119"/>
    </location>
</feature>
<keyword evidence="3 9" id="KW-0813">Transport</keyword>
<comment type="subcellular location">
    <subcellularLocation>
        <location evidence="1 9">Cell membrane</location>
        <topology evidence="1 9">Multi-pass membrane protein</topology>
    </subcellularLocation>
</comment>
<dbReference type="PANTHER" id="PTHR30330:SF14">
    <property type="entry name" value="SODIUM_AMINO ACID (ALANINE) SYMPORTER"/>
    <property type="match status" value="1"/>
</dbReference>
<dbReference type="EMBL" id="CP004120">
    <property type="protein sequence ID" value="AGT44296.1"/>
    <property type="molecule type" value="Genomic_DNA"/>
</dbReference>
<dbReference type="Pfam" id="PF01235">
    <property type="entry name" value="Na_Ala_symp"/>
    <property type="match status" value="1"/>
</dbReference>
<feature type="transmembrane region" description="Helical" evidence="9">
    <location>
        <begin position="213"/>
        <end position="233"/>
    </location>
</feature>
<sequence length="466" mass="50033">MEVIVKGIQFLNSILWDYVLLFVLVGVGVFLSIKLKFPQISRMFPAMGKMFSDIKNKTEVPEGRMTPFQSLTTAVAAQVGTGNVVGVSTAIAAGGPGAAFWMLFSAFFGMSTIFVEAVLAQIFRETKNGELVGGPAYYIKNGLKSEWLSIIFAVFAIAALGFAGIMVQSNSVAVSVKTAFGFSNTWIAAGLLAVVGMILTGGMGRIASFTEKVVPVMAILYILGSLAIIIINASQFLPAIKAIFLGAFSPEAISGGVLGITVQHAVRYGVARGLFSNEAGMGSTPHSHAVASSEHPAEQGFTAMIGVFICTFLICLSTIIINLVSGSYDMTVPAELMKETGSTMTLKGFTLVFGRFGEIFLPVALTFFALTTIIGWYFVAESNVKLLAGKNKIIIAGFKFIVLTFMVLGIYLDPSFVWQLTDMFTGLMALPNIAALLLLSGKAKEVLSHYDRCKKEGKLSWKYEFE</sequence>
<evidence type="ECO:0000313" key="10">
    <source>
        <dbReference type="EMBL" id="AGT44296.1"/>
    </source>
</evidence>
<keyword evidence="8 9" id="KW-0472">Membrane</keyword>
<reference evidence="10 11" key="1">
    <citation type="journal article" date="2013" name="PLoS ONE">
        <title>Genome-Wide Relatedness of Treponema pedis, from Gingiva and Necrotic Skin Lesions of Pigs, with the Human Oral Pathogen Treponema denticola.</title>
        <authorList>
            <person name="Svartstrom O."/>
            <person name="Mushtaq M."/>
            <person name="Pringle M."/>
            <person name="Segerman B."/>
        </authorList>
    </citation>
    <scope>NUCLEOTIDE SEQUENCE [LARGE SCALE GENOMIC DNA]</scope>
    <source>
        <strain evidence="10">T A4</strain>
    </source>
</reference>
<name>S6A4B3_9SPIR</name>
<keyword evidence="4 9" id="KW-1003">Cell membrane</keyword>
<proteinExistence type="inferred from homology"/>
<keyword evidence="7 9" id="KW-1133">Transmembrane helix</keyword>
<dbReference type="PANTHER" id="PTHR30330">
    <property type="entry name" value="AGSS FAMILY TRANSPORTER, SODIUM-ALANINE"/>
    <property type="match status" value="1"/>
</dbReference>
<dbReference type="OrthoDB" id="9804874at2"/>
<evidence type="ECO:0000256" key="1">
    <source>
        <dbReference type="ARBA" id="ARBA00004651"/>
    </source>
</evidence>
<feature type="transmembrane region" description="Helical" evidence="9">
    <location>
        <begin position="418"/>
        <end position="439"/>
    </location>
</feature>
<organism evidence="10 11">
    <name type="scientific">Treponema pedis str. T A4</name>
    <dbReference type="NCBI Taxonomy" id="1291379"/>
    <lineage>
        <taxon>Bacteria</taxon>
        <taxon>Pseudomonadati</taxon>
        <taxon>Spirochaetota</taxon>
        <taxon>Spirochaetia</taxon>
        <taxon>Spirochaetales</taxon>
        <taxon>Treponemataceae</taxon>
        <taxon>Treponema</taxon>
    </lineage>
</organism>
<keyword evidence="5 9" id="KW-0812">Transmembrane</keyword>
<feature type="transmembrane region" description="Helical" evidence="9">
    <location>
        <begin position="301"/>
        <end position="324"/>
    </location>
</feature>
<comment type="similarity">
    <text evidence="2 9">Belongs to the alanine or glycine:cation symporter (AGCS) (TC 2.A.25) family.</text>
</comment>
<feature type="transmembrane region" description="Helical" evidence="9">
    <location>
        <begin position="71"/>
        <end position="93"/>
    </location>
</feature>
<feature type="transmembrane region" description="Helical" evidence="9">
    <location>
        <begin position="392"/>
        <end position="412"/>
    </location>
</feature>
<evidence type="ECO:0000256" key="2">
    <source>
        <dbReference type="ARBA" id="ARBA00009261"/>
    </source>
</evidence>
<dbReference type="PRINTS" id="PR00175">
    <property type="entry name" value="NAALASMPORT"/>
</dbReference>
<evidence type="ECO:0000256" key="3">
    <source>
        <dbReference type="ARBA" id="ARBA00022448"/>
    </source>
</evidence>
<dbReference type="AlphaFoldDB" id="S6A4B3"/>
<dbReference type="KEGG" id="tped:TPE_1822"/>
<dbReference type="NCBIfam" id="TIGR00835">
    <property type="entry name" value="agcS"/>
    <property type="match status" value="1"/>
</dbReference>
<keyword evidence="6 9" id="KW-0769">Symport</keyword>
<gene>
    <name evidence="10" type="ORF">TPE_1822</name>
</gene>
<feature type="transmembrane region" description="Helical" evidence="9">
    <location>
        <begin position="179"/>
        <end position="201"/>
    </location>
</feature>
<evidence type="ECO:0000256" key="7">
    <source>
        <dbReference type="ARBA" id="ARBA00022989"/>
    </source>
</evidence>
<evidence type="ECO:0000256" key="6">
    <source>
        <dbReference type="ARBA" id="ARBA00022847"/>
    </source>
</evidence>
<dbReference type="Proteomes" id="UP000015620">
    <property type="component" value="Chromosome"/>
</dbReference>
<keyword evidence="11" id="KW-1185">Reference proteome</keyword>
<protein>
    <submittedName>
        <fullName evidence="10">Amino acid carrier protein</fullName>
    </submittedName>
</protein>